<dbReference type="SMART" id="SM01231">
    <property type="entry name" value="H-kinase_dim"/>
    <property type="match status" value="1"/>
</dbReference>
<evidence type="ECO:0000256" key="6">
    <source>
        <dbReference type="ARBA" id="ARBA00022679"/>
    </source>
</evidence>
<evidence type="ECO:0000313" key="18">
    <source>
        <dbReference type="Proteomes" id="UP000051221"/>
    </source>
</evidence>
<evidence type="ECO:0000256" key="11">
    <source>
        <dbReference type="ARBA" id="ARBA00035100"/>
    </source>
</evidence>
<evidence type="ECO:0000259" key="15">
    <source>
        <dbReference type="PROSITE" id="PS50851"/>
    </source>
</evidence>
<dbReference type="InterPro" id="IPR036641">
    <property type="entry name" value="HPT_dom_sf"/>
</dbReference>
<evidence type="ECO:0000256" key="4">
    <source>
        <dbReference type="ARBA" id="ARBA00022500"/>
    </source>
</evidence>
<accession>A0A0Q2V2H0</accession>
<dbReference type="Gene3D" id="1.10.287.560">
    <property type="entry name" value="Histidine kinase CheA-like, homodimeric domain"/>
    <property type="match status" value="1"/>
</dbReference>
<dbReference type="InParanoid" id="A0A0Q2V2H0"/>
<dbReference type="Proteomes" id="UP000051221">
    <property type="component" value="Unassembled WGS sequence"/>
</dbReference>
<dbReference type="GO" id="GO:0005524">
    <property type="term" value="F:ATP binding"/>
    <property type="evidence" value="ECO:0007669"/>
    <property type="project" value="UniProtKB-KW"/>
</dbReference>
<evidence type="ECO:0000313" key="17">
    <source>
        <dbReference type="EMBL" id="KQH87000.1"/>
    </source>
</evidence>
<dbReference type="Pfam" id="PF01627">
    <property type="entry name" value="Hpt"/>
    <property type="match status" value="1"/>
</dbReference>
<dbReference type="SMART" id="SM00073">
    <property type="entry name" value="HPT"/>
    <property type="match status" value="1"/>
</dbReference>
<dbReference type="InterPro" id="IPR036890">
    <property type="entry name" value="HATPase_C_sf"/>
</dbReference>
<dbReference type="CDD" id="cd00731">
    <property type="entry name" value="CheA_reg"/>
    <property type="match status" value="1"/>
</dbReference>
<dbReference type="CDD" id="cd00088">
    <property type="entry name" value="HPT"/>
    <property type="match status" value="1"/>
</dbReference>
<dbReference type="SMART" id="SM00260">
    <property type="entry name" value="CheW"/>
    <property type="match status" value="1"/>
</dbReference>
<comment type="function">
    <text evidence="11">Involved in the transmission of sensory signals from the chemoreceptors to the flagellar motors. CheA is autophosphorylated; it can transfer its phosphate group to either CheB or CheY.</text>
</comment>
<feature type="modified residue" description="Phosphohistidine" evidence="12">
    <location>
        <position position="48"/>
    </location>
</feature>
<dbReference type="PRINTS" id="PR00344">
    <property type="entry name" value="BCTRLSENSOR"/>
</dbReference>
<organism evidence="17 18">
    <name type="scientific">Vibrio furnissii</name>
    <dbReference type="NCBI Taxonomy" id="29494"/>
    <lineage>
        <taxon>Bacteria</taxon>
        <taxon>Pseudomonadati</taxon>
        <taxon>Pseudomonadota</taxon>
        <taxon>Gammaproteobacteria</taxon>
        <taxon>Vibrionales</taxon>
        <taxon>Vibrionaceae</taxon>
        <taxon>Vibrio</taxon>
    </lineage>
</organism>
<dbReference type="PANTHER" id="PTHR43395">
    <property type="entry name" value="SENSOR HISTIDINE KINASE CHEA"/>
    <property type="match status" value="1"/>
</dbReference>
<dbReference type="InterPro" id="IPR002545">
    <property type="entry name" value="CheW-lke_dom"/>
</dbReference>
<evidence type="ECO:0000256" key="2">
    <source>
        <dbReference type="ARBA" id="ARBA00012438"/>
    </source>
</evidence>
<evidence type="ECO:0000256" key="13">
    <source>
        <dbReference type="SAM" id="MobiDB-lite"/>
    </source>
</evidence>
<dbReference type="Pfam" id="PF02518">
    <property type="entry name" value="HATPase_c"/>
    <property type="match status" value="1"/>
</dbReference>
<protein>
    <recommendedName>
        <fullName evidence="3">Chemotaxis protein CheA</fullName>
        <ecNumber evidence="2">2.7.13.3</ecNumber>
    </recommendedName>
</protein>
<dbReference type="InterPro" id="IPR004358">
    <property type="entry name" value="Sig_transdc_His_kin-like_C"/>
</dbReference>
<dbReference type="PROSITE" id="PS50851">
    <property type="entry name" value="CHEW"/>
    <property type="match status" value="1"/>
</dbReference>
<dbReference type="Gene3D" id="1.20.120.160">
    <property type="entry name" value="HPT domain"/>
    <property type="match status" value="1"/>
</dbReference>
<dbReference type="GO" id="GO:0005737">
    <property type="term" value="C:cytoplasm"/>
    <property type="evidence" value="ECO:0007669"/>
    <property type="project" value="InterPro"/>
</dbReference>
<dbReference type="Pfam" id="PF02895">
    <property type="entry name" value="H-kinase_dim"/>
    <property type="match status" value="1"/>
</dbReference>
<dbReference type="InterPro" id="IPR036061">
    <property type="entry name" value="CheW-like_dom_sf"/>
</dbReference>
<comment type="caution">
    <text evidence="17">The sequence shown here is derived from an EMBL/GenBank/DDBJ whole genome shotgun (WGS) entry which is preliminary data.</text>
</comment>
<evidence type="ECO:0000256" key="7">
    <source>
        <dbReference type="ARBA" id="ARBA00022741"/>
    </source>
</evidence>
<proteinExistence type="predicted"/>
<dbReference type="FunFam" id="2.30.30.40:FF:000048">
    <property type="entry name" value="Chemotaxis protein CheA, putative"/>
    <property type="match status" value="1"/>
</dbReference>
<dbReference type="SMART" id="SM00387">
    <property type="entry name" value="HATPase_c"/>
    <property type="match status" value="1"/>
</dbReference>
<dbReference type="Gene3D" id="3.30.565.10">
    <property type="entry name" value="Histidine kinase-like ATPase, C-terminal domain"/>
    <property type="match status" value="1"/>
</dbReference>
<dbReference type="InterPro" id="IPR003594">
    <property type="entry name" value="HATPase_dom"/>
</dbReference>
<feature type="compositionally biased region" description="Basic and acidic residues" evidence="13">
    <location>
        <begin position="297"/>
        <end position="326"/>
    </location>
</feature>
<dbReference type="AlphaFoldDB" id="A0A0Q2V2H0"/>
<dbReference type="InterPro" id="IPR036097">
    <property type="entry name" value="HisK_dim/P_sf"/>
</dbReference>
<dbReference type="SUPFAM" id="SSF50341">
    <property type="entry name" value="CheW-like"/>
    <property type="match status" value="1"/>
</dbReference>
<keyword evidence="10" id="KW-0902">Two-component regulatory system</keyword>
<dbReference type="SUPFAM" id="SSF47384">
    <property type="entry name" value="Homodimeric domain of signal transducing histidine kinase"/>
    <property type="match status" value="1"/>
</dbReference>
<evidence type="ECO:0000256" key="8">
    <source>
        <dbReference type="ARBA" id="ARBA00022777"/>
    </source>
</evidence>
<feature type="domain" description="CheW-like" evidence="15">
    <location>
        <begin position="590"/>
        <end position="724"/>
    </location>
</feature>
<dbReference type="FunCoup" id="A0A0Q2V2H0">
    <property type="interactions" value="311"/>
</dbReference>
<sequence length="736" mass="80306">MALDMEQLRKMFYEECRENLEVLENVLLHLDPQEGDHETINTIFRAAHSIKGGAATFNLLDISEFTHSVEAYLDKVRNQETQLSAQSVDVLLKSCDVIRDMLEGHETGSDVDVDLKASVSHQLAALLQAVAAPDAAAQPMSDQTSDEACAEALGPWMVSFVPHQELFFSGNDPLRILRELHELDPQCEIEADASALPELLEMEAELCYLAWRARLDGAVEEAAIREIFEWVEDECDLLLTRTPVDSSLGAYEGSASLAPAVSAKASDTTAPSATETPAPIQTGHAAPSHDANLPKACMDEGRCHDTSPSETKRPETQSQESKEKAPVKAAKSESSVTSIRVDIDKVDSLINLVGELVITQSMLTEIGNDFSMDKLEKLQAGLAQLLQNSKDLQENVLNIRMLPMSFAFSRFPRLVRDLCGRLEKKVDLQIQGENTELDKTVLERIVDPLVHLVRNGIDHGIERPQQRLDAGKPEMGLIELDAYHQGGSIIIEVKDDGAGIDCDRVWRKAVEKGVLPADSRRDEISDKQVLNLIFAPGFSTADQVSDISGRGVGMDVVKRNIEELGGHIEVESSLGKGSHFTISLPLTLAILDGQLVRVGSEVYIIPLLTIVESIQINPSCVKLASGGVELYRLRDENIPILRLQDELEMGSSGALGRRLLCFVEAAGNRVGLLVDELLDQQQVVIKSLESNYAKVAGISGATILGDGSVSLILDIQGLITTYMKRRSLGGQKGMAA</sequence>
<evidence type="ECO:0000256" key="1">
    <source>
        <dbReference type="ARBA" id="ARBA00000085"/>
    </source>
</evidence>
<dbReference type="InterPro" id="IPR008207">
    <property type="entry name" value="Sig_transdc_His_kin_Hpt_dom"/>
</dbReference>
<dbReference type="InterPro" id="IPR037006">
    <property type="entry name" value="CheA-like_homodim_sf"/>
</dbReference>
<dbReference type="GO" id="GO:0000155">
    <property type="term" value="F:phosphorelay sensor kinase activity"/>
    <property type="evidence" value="ECO:0007669"/>
    <property type="project" value="InterPro"/>
</dbReference>
<keyword evidence="8" id="KW-0418">Kinase</keyword>
<dbReference type="RefSeq" id="WP_055465419.1">
    <property type="nucleotide sequence ID" value="NZ_LKHS01000004.1"/>
</dbReference>
<dbReference type="FunFam" id="3.30.565.10:FF:000016">
    <property type="entry name" value="Chemotaxis protein CheA, putative"/>
    <property type="match status" value="1"/>
</dbReference>
<evidence type="ECO:0000256" key="12">
    <source>
        <dbReference type="PROSITE-ProRule" id="PRU00110"/>
    </source>
</evidence>
<dbReference type="Gene3D" id="2.30.30.40">
    <property type="entry name" value="SH3 Domains"/>
    <property type="match status" value="1"/>
</dbReference>
<evidence type="ECO:0000259" key="16">
    <source>
        <dbReference type="PROSITE" id="PS50894"/>
    </source>
</evidence>
<feature type="domain" description="Histidine kinase" evidence="14">
    <location>
        <begin position="373"/>
        <end position="588"/>
    </location>
</feature>
<dbReference type="PROSITE" id="PS50894">
    <property type="entry name" value="HPT"/>
    <property type="match status" value="1"/>
</dbReference>
<reference evidence="17 18" key="1">
    <citation type="submission" date="2015-08" db="EMBL/GenBank/DDBJ databases">
        <title>Antibacterial properties of a collection of Vibrionaceae strains.</title>
        <authorList>
            <person name="Giubergia S."/>
        </authorList>
    </citation>
    <scope>NUCLEOTIDE SEQUENCE [LARGE SCALE GENOMIC DNA]</scope>
    <source>
        <strain evidence="17 18">S0821</strain>
    </source>
</reference>
<dbReference type="EC" id="2.7.13.3" evidence="2"/>
<keyword evidence="4" id="KW-0145">Chemotaxis</keyword>
<dbReference type="CDD" id="cd16916">
    <property type="entry name" value="HATPase_CheA-like"/>
    <property type="match status" value="1"/>
</dbReference>
<evidence type="ECO:0000256" key="5">
    <source>
        <dbReference type="ARBA" id="ARBA00022553"/>
    </source>
</evidence>
<evidence type="ECO:0000256" key="3">
    <source>
        <dbReference type="ARBA" id="ARBA00021495"/>
    </source>
</evidence>
<keyword evidence="7" id="KW-0547">Nucleotide-binding</keyword>
<dbReference type="EMBL" id="LKHS01000004">
    <property type="protein sequence ID" value="KQH87000.1"/>
    <property type="molecule type" value="Genomic_DNA"/>
</dbReference>
<dbReference type="InterPro" id="IPR004105">
    <property type="entry name" value="CheA-like_dim"/>
</dbReference>
<evidence type="ECO:0000256" key="9">
    <source>
        <dbReference type="ARBA" id="ARBA00022840"/>
    </source>
</evidence>
<dbReference type="SUPFAM" id="SSF55874">
    <property type="entry name" value="ATPase domain of HSP90 chaperone/DNA topoisomerase II/histidine kinase"/>
    <property type="match status" value="1"/>
</dbReference>
<dbReference type="InterPro" id="IPR005467">
    <property type="entry name" value="His_kinase_dom"/>
</dbReference>
<dbReference type="PROSITE" id="PS50109">
    <property type="entry name" value="HIS_KIN"/>
    <property type="match status" value="1"/>
</dbReference>
<keyword evidence="9" id="KW-0067">ATP-binding</keyword>
<dbReference type="GO" id="GO:0006935">
    <property type="term" value="P:chemotaxis"/>
    <property type="evidence" value="ECO:0007669"/>
    <property type="project" value="UniProtKB-KW"/>
</dbReference>
<dbReference type="PANTHER" id="PTHR43395:SF10">
    <property type="entry name" value="CHEMOTAXIS PROTEIN CHEA"/>
    <property type="match status" value="1"/>
</dbReference>
<keyword evidence="18" id="KW-1185">Reference proteome</keyword>
<dbReference type="SUPFAM" id="SSF47226">
    <property type="entry name" value="Histidine-containing phosphotransfer domain, HPT domain"/>
    <property type="match status" value="1"/>
</dbReference>
<keyword evidence="6" id="KW-0808">Transferase</keyword>
<evidence type="ECO:0000259" key="14">
    <source>
        <dbReference type="PROSITE" id="PS50109"/>
    </source>
</evidence>
<name>A0A0Q2V2H0_VIBFU</name>
<comment type="catalytic activity">
    <reaction evidence="1">
        <text>ATP + protein L-histidine = ADP + protein N-phospho-L-histidine.</text>
        <dbReference type="EC" id="2.7.13.3"/>
    </reaction>
</comment>
<dbReference type="InterPro" id="IPR051315">
    <property type="entry name" value="Bact_Chemotaxis_CheA"/>
</dbReference>
<keyword evidence="5 12" id="KW-0597">Phosphoprotein</keyword>
<feature type="domain" description="HPt" evidence="16">
    <location>
        <begin position="1"/>
        <end position="105"/>
    </location>
</feature>
<dbReference type="Pfam" id="PF01584">
    <property type="entry name" value="CheW"/>
    <property type="match status" value="1"/>
</dbReference>
<evidence type="ECO:0000256" key="10">
    <source>
        <dbReference type="ARBA" id="ARBA00023012"/>
    </source>
</evidence>
<feature type="region of interest" description="Disordered" evidence="13">
    <location>
        <begin position="261"/>
        <end position="333"/>
    </location>
</feature>
<feature type="compositionally biased region" description="Low complexity" evidence="13">
    <location>
        <begin position="265"/>
        <end position="279"/>
    </location>
</feature>
<gene>
    <name evidence="17" type="ORF">AMR76_04565</name>
</gene>